<evidence type="ECO:0000256" key="1">
    <source>
        <dbReference type="SAM" id="MobiDB-lite"/>
    </source>
</evidence>
<reference evidence="3 4" key="1">
    <citation type="submission" date="2024-03" db="EMBL/GenBank/DDBJ databases">
        <title>A high-quality draft genome sequence of Diaporthe vaccinii, a causative agent of upright dieback and viscid rot disease in cranberry plants.</title>
        <authorList>
            <person name="Sarrasin M."/>
            <person name="Lang B.F."/>
            <person name="Burger G."/>
        </authorList>
    </citation>
    <scope>NUCLEOTIDE SEQUENCE [LARGE SCALE GENOMIC DNA]</scope>
    <source>
        <strain evidence="3 4">IS7</strain>
    </source>
</reference>
<feature type="region of interest" description="Disordered" evidence="1">
    <location>
        <begin position="358"/>
        <end position="438"/>
    </location>
</feature>
<feature type="compositionally biased region" description="Polar residues" evidence="1">
    <location>
        <begin position="151"/>
        <end position="184"/>
    </location>
</feature>
<keyword evidence="4" id="KW-1185">Reference proteome</keyword>
<gene>
    <name evidence="3" type="ORF">FJTKL_01762</name>
</gene>
<sequence length="881" mass="97782">MCEICGNFFCFSIKDPRLHLQPNSSASDCSGFIPLYCLSPVTYHLDRPSPYPAQHKLQPPKDTPPFPQPLAQGKKDTSSRIPITQLYTTRKRIVPIQPFPPNKFSKRQSKRQRGQPSCKRLSLVPAVCAFALCTCTCTIQPTPDPAGIRLSASNGGTRAPVSQSADHSTSTHPSTIARSGSRTGLTDHRRSSTQIPFWGRISWGRQENKNRQHELSSVSRLLLILSRRPISRTAHHDTIASPSPFLLHLGPHLVIDDQDATQHYYCCCYCHHQGSSKALHGASQAVHSFEHTLHVQAQPDNNWARSLLLPHRASHLYAPGRQGGNSSGVASHHHPPEKMPHRVANFFRNSTTTLEHQVTAIKKNTIRSRTKSPNRTNSGLSDREPRSQERVVSTYASSIEDGMDSSREHTPAPVSRQPTETPRLWSKETNHDHNKDKEHHRISFPGLHALHLGRSSRDVHSNPHASLTWKIESPPIIFHGDAETSTGALVSGQLFLEIKDVSYDIESFKATLRIHVTQKKPFTVHCGDCANQHTLIKEWVLLPHSMPLKQGTHQFPFSVLLDGHLPATMDNPIASIAYEFKAEAVPAGPNQHPIKLEKLFDVKRSLPPPELPHHSVRVFPPTNVKASVHYQQVIHPIGTNTLSMRLDGIAKVNSATNTIEYWKLKKLTWRLEETMKTVAPACEKHMPKIEGATEEQQEQMRKRGVARTETRTIGEKTLFSGWKSNYAGPTDSSVELELDYALSKHAKYSCDLKARDGTEVGHQLMLEMVVSQECAPVGKPSLVTQTGVGRILRMHFGTVLTERGGIGISWDNEAPPIYQDVPPSPPAYSDEPSFPAPPPDIEEVFETLDGHRPLPGALGGPSGSGHASARSSRRNSAEGHR</sequence>
<protein>
    <recommendedName>
        <fullName evidence="2">LDB19 N-terminal domain-containing protein</fullName>
    </recommendedName>
</protein>
<evidence type="ECO:0000259" key="2">
    <source>
        <dbReference type="Pfam" id="PF13002"/>
    </source>
</evidence>
<feature type="compositionally biased region" description="Basic and acidic residues" evidence="1">
    <location>
        <begin position="425"/>
        <end position="438"/>
    </location>
</feature>
<organism evidence="3 4">
    <name type="scientific">Diaporthe vaccinii</name>
    <dbReference type="NCBI Taxonomy" id="105482"/>
    <lineage>
        <taxon>Eukaryota</taxon>
        <taxon>Fungi</taxon>
        <taxon>Dikarya</taxon>
        <taxon>Ascomycota</taxon>
        <taxon>Pezizomycotina</taxon>
        <taxon>Sordariomycetes</taxon>
        <taxon>Sordariomycetidae</taxon>
        <taxon>Diaporthales</taxon>
        <taxon>Diaporthaceae</taxon>
        <taxon>Diaporthe</taxon>
        <taxon>Diaporthe eres species complex</taxon>
    </lineage>
</organism>
<comment type="caution">
    <text evidence="3">The sequence shown here is derived from an EMBL/GenBank/DDBJ whole genome shotgun (WGS) entry which is preliminary data.</text>
</comment>
<name>A0ABR4F470_9PEZI</name>
<feature type="region of interest" description="Disordered" evidence="1">
    <location>
        <begin position="49"/>
        <end position="78"/>
    </location>
</feature>
<dbReference type="Proteomes" id="UP001600888">
    <property type="component" value="Unassembled WGS sequence"/>
</dbReference>
<evidence type="ECO:0000313" key="3">
    <source>
        <dbReference type="EMBL" id="KAL2289491.1"/>
    </source>
</evidence>
<dbReference type="Pfam" id="PF13002">
    <property type="entry name" value="LDB19"/>
    <property type="match status" value="1"/>
</dbReference>
<dbReference type="Gene3D" id="2.60.40.640">
    <property type="match status" value="1"/>
</dbReference>
<accession>A0ABR4F470</accession>
<proteinExistence type="predicted"/>
<feature type="region of interest" description="Disordered" evidence="1">
    <location>
        <begin position="814"/>
        <end position="881"/>
    </location>
</feature>
<feature type="domain" description="LDB19 N-terminal" evidence="2">
    <location>
        <begin position="514"/>
        <end position="687"/>
    </location>
</feature>
<feature type="region of interest" description="Disordered" evidence="1">
    <location>
        <begin position="148"/>
        <end position="190"/>
    </location>
</feature>
<feature type="compositionally biased region" description="Basic residues" evidence="1">
    <location>
        <begin position="104"/>
        <end position="113"/>
    </location>
</feature>
<dbReference type="EMBL" id="JBAWTH010000012">
    <property type="protein sequence ID" value="KAL2289491.1"/>
    <property type="molecule type" value="Genomic_DNA"/>
</dbReference>
<feature type="region of interest" description="Disordered" evidence="1">
    <location>
        <begin position="96"/>
        <end position="116"/>
    </location>
</feature>
<feature type="region of interest" description="Disordered" evidence="1">
    <location>
        <begin position="316"/>
        <end position="340"/>
    </location>
</feature>
<dbReference type="InterPro" id="IPR014752">
    <property type="entry name" value="Arrestin-like_C"/>
</dbReference>
<dbReference type="InterPro" id="IPR024391">
    <property type="entry name" value="LDB19_N"/>
</dbReference>
<evidence type="ECO:0000313" key="4">
    <source>
        <dbReference type="Proteomes" id="UP001600888"/>
    </source>
</evidence>